<dbReference type="PROSITE" id="PS00107">
    <property type="entry name" value="PROTEIN_KINASE_ATP"/>
    <property type="match status" value="1"/>
</dbReference>
<feature type="region of interest" description="Disordered" evidence="2">
    <location>
        <begin position="87"/>
        <end position="122"/>
    </location>
</feature>
<feature type="region of interest" description="Disordered" evidence="2">
    <location>
        <begin position="258"/>
        <end position="281"/>
    </location>
</feature>
<evidence type="ECO:0000259" key="3">
    <source>
        <dbReference type="PROSITE" id="PS50011"/>
    </source>
</evidence>
<keyword evidence="4" id="KW-0808">Transferase</keyword>
<evidence type="ECO:0000313" key="5">
    <source>
        <dbReference type="Proteomes" id="UP000186303"/>
    </source>
</evidence>
<evidence type="ECO:0000313" key="4">
    <source>
        <dbReference type="EMBL" id="SHO76435.1"/>
    </source>
</evidence>
<protein>
    <submittedName>
        <fullName evidence="4">Similar to S.cerevisiae protein RAD53 (DNA damage response protein kinase)</fullName>
    </submittedName>
</protein>
<dbReference type="GO" id="GO:0004674">
    <property type="term" value="F:protein serine/threonine kinase activity"/>
    <property type="evidence" value="ECO:0007669"/>
    <property type="project" value="InterPro"/>
</dbReference>
<feature type="compositionally biased region" description="Polar residues" evidence="2">
    <location>
        <begin position="258"/>
        <end position="272"/>
    </location>
</feature>
<dbReference type="AlphaFoldDB" id="A0A1M8A1X2"/>
<accession>A0A1M8A1X2</accession>
<dbReference type="GO" id="GO:0005524">
    <property type="term" value="F:ATP binding"/>
    <property type="evidence" value="ECO:0007669"/>
    <property type="project" value="UniProtKB-UniRule"/>
</dbReference>
<evidence type="ECO:0000256" key="1">
    <source>
        <dbReference type="PROSITE-ProRule" id="PRU10141"/>
    </source>
</evidence>
<dbReference type="Pfam" id="PF00069">
    <property type="entry name" value="Pkinase"/>
    <property type="match status" value="2"/>
</dbReference>
<sequence length="504" mass="56506">MAKQPGIDIPRHDSPSEPHGSLQPDRSWQWERLAISGNSGQSLPMLRQQETPPDQTPSSDDSRTAFHRTDTKFNAFSLPLGRIPGKLSASESSKGAGSILNHLRHSSSQRKPRRPSRSTSKAAEILMGRISISRPLDREMDEGFEFGKPGATFRLGRTIGAGGSSVVFEAYALDENNKKVAVKVTRPNSTDLGNEHKHEADIWKQLPQHPHLLALLYHEKRIITDGNSDNQKTREFIVMELSHYGNLLRLIRVEGTPTGTSLQQEQSDDTVTSPLSSSRHSSLNLPKFRGISLQQTRDIMQQLASALYCLHKVAHVVHNDLKLENILGFPSEDESKITWKVADFGLAECVVPQDDPSNVPPTPCGTIEYIAPEMVRYLDTDMEIFDTVPSHAKPLPPPDLSPYARDMWALGCILYALCTGSLPFTDAVQSRLLQRISDGEYEVPYGLLTYSERTTVPAEDFGNDIEDTDEHREQAREVLEHLLDVDPYTRWDIENLCQSRWLNM</sequence>
<dbReference type="EMBL" id="LT671821">
    <property type="protein sequence ID" value="SHO76435.1"/>
    <property type="molecule type" value="Genomic_DNA"/>
</dbReference>
<dbReference type="OrthoDB" id="4062651at2759"/>
<dbReference type="GO" id="GO:0010506">
    <property type="term" value="P:regulation of autophagy"/>
    <property type="evidence" value="ECO:0007669"/>
    <property type="project" value="InterPro"/>
</dbReference>
<dbReference type="Gene3D" id="1.10.510.10">
    <property type="entry name" value="Transferase(Phosphotransferase) domain 1"/>
    <property type="match status" value="1"/>
</dbReference>
<gene>
    <name evidence="4" type="ORF">MSYG_0773</name>
</gene>
<feature type="domain" description="Protein kinase" evidence="3">
    <location>
        <begin position="153"/>
        <end position="502"/>
    </location>
</feature>
<feature type="compositionally biased region" description="Basic residues" evidence="2">
    <location>
        <begin position="102"/>
        <end position="116"/>
    </location>
</feature>
<keyword evidence="5" id="KW-1185">Reference proteome</keyword>
<keyword evidence="1" id="KW-0067">ATP-binding</keyword>
<dbReference type="PANTHER" id="PTHR24348:SF68">
    <property type="entry name" value="SERINE_THREONINE-PROTEIN KINASE ATG1C"/>
    <property type="match status" value="1"/>
</dbReference>
<dbReference type="InterPro" id="IPR000719">
    <property type="entry name" value="Prot_kinase_dom"/>
</dbReference>
<dbReference type="SUPFAM" id="SSF56112">
    <property type="entry name" value="Protein kinase-like (PK-like)"/>
    <property type="match status" value="1"/>
</dbReference>
<feature type="binding site" evidence="1">
    <location>
        <position position="183"/>
    </location>
    <ligand>
        <name>ATP</name>
        <dbReference type="ChEBI" id="CHEBI:30616"/>
    </ligand>
</feature>
<feature type="compositionally biased region" description="Polar residues" evidence="2">
    <location>
        <begin position="36"/>
        <end position="59"/>
    </location>
</feature>
<dbReference type="InterPro" id="IPR011009">
    <property type="entry name" value="Kinase-like_dom_sf"/>
</dbReference>
<evidence type="ECO:0000256" key="2">
    <source>
        <dbReference type="SAM" id="MobiDB-lite"/>
    </source>
</evidence>
<dbReference type="InterPro" id="IPR045269">
    <property type="entry name" value="Atg1-like"/>
</dbReference>
<dbReference type="PROSITE" id="PS50011">
    <property type="entry name" value="PROTEIN_KINASE_DOM"/>
    <property type="match status" value="1"/>
</dbReference>
<organism evidence="4 5">
    <name type="scientific">Malassezia sympodialis (strain ATCC 42132)</name>
    <name type="common">Atopic eczema-associated yeast</name>
    <dbReference type="NCBI Taxonomy" id="1230383"/>
    <lineage>
        <taxon>Eukaryota</taxon>
        <taxon>Fungi</taxon>
        <taxon>Dikarya</taxon>
        <taxon>Basidiomycota</taxon>
        <taxon>Ustilaginomycotina</taxon>
        <taxon>Malasseziomycetes</taxon>
        <taxon>Malasseziales</taxon>
        <taxon>Malasseziaceae</taxon>
        <taxon>Malassezia</taxon>
    </lineage>
</organism>
<dbReference type="VEuPathDB" id="FungiDB:MSYG_0773"/>
<dbReference type="PANTHER" id="PTHR24348">
    <property type="entry name" value="SERINE/THREONINE-PROTEIN KINASE UNC-51-RELATED"/>
    <property type="match status" value="1"/>
</dbReference>
<keyword evidence="4" id="KW-0418">Kinase</keyword>
<dbReference type="Gene3D" id="3.30.200.20">
    <property type="entry name" value="Phosphorylase Kinase, domain 1"/>
    <property type="match status" value="1"/>
</dbReference>
<proteinExistence type="predicted"/>
<dbReference type="InterPro" id="IPR017441">
    <property type="entry name" value="Protein_kinase_ATP_BS"/>
</dbReference>
<dbReference type="Proteomes" id="UP000186303">
    <property type="component" value="Chromosome 1"/>
</dbReference>
<keyword evidence="1" id="KW-0547">Nucleotide-binding</keyword>
<dbReference type="SMART" id="SM00220">
    <property type="entry name" value="S_TKc"/>
    <property type="match status" value="1"/>
</dbReference>
<dbReference type="GO" id="GO:0005737">
    <property type="term" value="C:cytoplasm"/>
    <property type="evidence" value="ECO:0007669"/>
    <property type="project" value="TreeGrafter"/>
</dbReference>
<name>A0A1M8A1X2_MALS4</name>
<reference evidence="5" key="1">
    <citation type="journal article" date="2017" name="Nucleic Acids Res.">
        <title>Proteogenomics produces comprehensive and highly accurate protein-coding gene annotation in a complete genome assembly of Malassezia sympodialis.</title>
        <authorList>
            <person name="Zhu Y."/>
            <person name="Engstroem P.G."/>
            <person name="Tellgren-Roth C."/>
            <person name="Baudo C.D."/>
            <person name="Kennell J.C."/>
            <person name="Sun S."/>
            <person name="Billmyre R.B."/>
            <person name="Schroeder M.S."/>
            <person name="Andersson A."/>
            <person name="Holm T."/>
            <person name="Sigurgeirsson B."/>
            <person name="Wu G."/>
            <person name="Sankaranarayanan S.R."/>
            <person name="Siddharthan R."/>
            <person name="Sanyal K."/>
            <person name="Lundeberg J."/>
            <person name="Nystedt B."/>
            <person name="Boekhout T."/>
            <person name="Dawson T.L. Jr."/>
            <person name="Heitman J."/>
            <person name="Scheynius A."/>
            <person name="Lehtioe J."/>
        </authorList>
    </citation>
    <scope>NUCLEOTIDE SEQUENCE [LARGE SCALE GENOMIC DNA]</scope>
    <source>
        <strain evidence="5">ATCC 42132</strain>
    </source>
</reference>
<feature type="region of interest" description="Disordered" evidence="2">
    <location>
        <begin position="1"/>
        <end position="65"/>
    </location>
</feature>
<dbReference type="STRING" id="1230383.A0A1M8A1X2"/>